<dbReference type="EMBL" id="MN991199">
    <property type="protein sequence ID" value="QIQ09930.1"/>
    <property type="molecule type" value="Genomic_DNA"/>
</dbReference>
<feature type="transmembrane region" description="Helical" evidence="1">
    <location>
        <begin position="266"/>
        <end position="288"/>
    </location>
</feature>
<keyword evidence="1" id="KW-0812">Transmembrane</keyword>
<dbReference type="AlphaFoldDB" id="A0A6G9HHV0"/>
<sequence length="374" mass="43203">MDFDPKICETKLLDELDIVLHTKRQNVLSKISSDEQFKNVIKKELNILFYLKKKNKSSETLPNKLLDRFNELSKSNFVVDETINYSDKFQLLDDINYLSIYIKNIFKVDISDLNKLDSSKAEEVKTEEVNPRQTNNTYSNPFGKFSGTSAINNPFLQMSAQVKLKDDIRNGRVYVYDSKPKIIPVIKKIFFFCLLALGTFVFLTGIFGLAIGQFKNGGIVDGKETYTYLSWTASLYILLGAGFYYYAYVCYKNVFVNGKKNLNENLLYRFEFMGVYFIIFFFVFWYIFDCFSIKYTSRVCIFDSLNDLIDANQNIKAELYGFFSCEVLSLATFFITLVVIVCGNVFNPKVDKVKVNQLIQQYMDDMSRGTSSGC</sequence>
<evidence type="ECO:0000313" key="2">
    <source>
        <dbReference type="EMBL" id="QIQ09930.1"/>
    </source>
</evidence>
<reference evidence="2" key="1">
    <citation type="journal article" date="2020" name="J. ISSAAS">
        <title>Lactobacilli and other gastrointestinal microbiota of Peromyscus leucopus, reservoir host for agents of Lyme disease and other zoonoses in North America.</title>
        <authorList>
            <person name="Milovic A."/>
            <person name="Bassam K."/>
            <person name="Shao H."/>
            <person name="Chatzistamou I."/>
            <person name="Tufts D.M."/>
            <person name="Diuk-Wasser M."/>
            <person name="Barbour A.G."/>
        </authorList>
    </citation>
    <scope>NUCLEOTIDE SEQUENCE</scope>
    <source>
        <strain evidence="2">LL85</strain>
    </source>
</reference>
<feature type="transmembrane region" description="Helical" evidence="1">
    <location>
        <begin position="189"/>
        <end position="214"/>
    </location>
</feature>
<proteinExistence type="predicted"/>
<feature type="transmembrane region" description="Helical" evidence="1">
    <location>
        <begin position="327"/>
        <end position="346"/>
    </location>
</feature>
<accession>A0A6G9HHV0</accession>
<gene>
    <name evidence="2" type="ORF">PlMoll_0930</name>
</gene>
<protein>
    <submittedName>
        <fullName evidence="2">Uncharacterized protein</fullName>
    </submittedName>
</protein>
<evidence type="ECO:0000256" key="1">
    <source>
        <dbReference type="SAM" id="Phobius"/>
    </source>
</evidence>
<organism evidence="2">
    <name type="scientific">uncultured Mycoplasmataceae bacterium</name>
    <dbReference type="NCBI Taxonomy" id="300027"/>
    <lineage>
        <taxon>Bacteria</taxon>
        <taxon>Bacillati</taxon>
        <taxon>Mycoplasmatota</taxon>
        <taxon>Mollicutes</taxon>
        <taxon>Mycoplasmataceae</taxon>
        <taxon>environmental samples</taxon>
    </lineage>
</organism>
<feature type="transmembrane region" description="Helical" evidence="1">
    <location>
        <begin position="226"/>
        <end position="246"/>
    </location>
</feature>
<keyword evidence="1" id="KW-0472">Membrane</keyword>
<keyword evidence="1" id="KW-1133">Transmembrane helix</keyword>
<name>A0A6G9HHV0_9MOLU</name>